<proteinExistence type="predicted"/>
<organism evidence="3 4">
    <name type="scientific">Candidatus Coatesbacteria bacterium RBG_13_66_14</name>
    <dbReference type="NCBI Taxonomy" id="1817816"/>
    <lineage>
        <taxon>Bacteria</taxon>
        <taxon>Candidatus Coatesiibacteriota</taxon>
    </lineage>
</organism>
<evidence type="ECO:0000313" key="3">
    <source>
        <dbReference type="EMBL" id="OGD78123.1"/>
    </source>
</evidence>
<feature type="domain" description="SbsA Ig-like" evidence="2">
    <location>
        <begin position="196"/>
        <end position="323"/>
    </location>
</feature>
<evidence type="ECO:0000259" key="2">
    <source>
        <dbReference type="Pfam" id="PF13205"/>
    </source>
</evidence>
<protein>
    <recommendedName>
        <fullName evidence="2">SbsA Ig-like domain-containing protein</fullName>
    </recommendedName>
</protein>
<dbReference type="Proteomes" id="UP000177187">
    <property type="component" value="Unassembled WGS sequence"/>
</dbReference>
<name>A0A1F5FES5_9BACT</name>
<dbReference type="InterPro" id="IPR032812">
    <property type="entry name" value="SbsA_Ig"/>
</dbReference>
<evidence type="ECO:0000313" key="4">
    <source>
        <dbReference type="Proteomes" id="UP000177187"/>
    </source>
</evidence>
<dbReference type="EMBL" id="MFAF01000048">
    <property type="protein sequence ID" value="OGD78123.1"/>
    <property type="molecule type" value="Genomic_DNA"/>
</dbReference>
<sequence>MREAFSHLRADYSEDDLVVVSNHCGDGYANAYTNYRKSYCVVSGYPTAMVDYIYKLVGTYSTWQQNYDWLKVRIDIQLAKESEATLDLDYFAIGDDIYLETTVNLEDDIQNEWWVWMLVYQEMWDTYPLVVRDGDYTPSVLQISGAGESDSYYWSFDPTGWDTDHLVGVCFLEKNHGTKEVVQSRMVHLDLGSMLDTHEPIVVDVDPENGEDDVPIDSTIEFTLLDDSGINLDTLDFTVTDDTLSGGRALTPGGRALSAGFTPAGDISGDLDIDDSDPQSVVCTFTPDDEFGYEATITCTIAAGLEDTQGYGTSEDYVWSFVTEEWVRVETTTWGAIKAQF</sequence>
<reference evidence="3 4" key="1">
    <citation type="journal article" date="2016" name="Nat. Commun.">
        <title>Thousands of microbial genomes shed light on interconnected biogeochemical processes in an aquifer system.</title>
        <authorList>
            <person name="Anantharaman K."/>
            <person name="Brown C.T."/>
            <person name="Hug L.A."/>
            <person name="Sharon I."/>
            <person name="Castelle C.J."/>
            <person name="Probst A.J."/>
            <person name="Thomas B.C."/>
            <person name="Singh A."/>
            <person name="Wilkins M.J."/>
            <person name="Karaoz U."/>
            <person name="Brodie E.L."/>
            <person name="Williams K.H."/>
            <person name="Hubbard S.S."/>
            <person name="Banfield J.F."/>
        </authorList>
    </citation>
    <scope>NUCLEOTIDE SEQUENCE [LARGE SCALE GENOMIC DNA]</scope>
</reference>
<comment type="caution">
    <text evidence="3">The sequence shown here is derived from an EMBL/GenBank/DDBJ whole genome shotgun (WGS) entry which is preliminary data.</text>
</comment>
<evidence type="ECO:0000256" key="1">
    <source>
        <dbReference type="ARBA" id="ARBA00022729"/>
    </source>
</evidence>
<dbReference type="AlphaFoldDB" id="A0A1F5FES5"/>
<gene>
    <name evidence="3" type="ORF">A2Y64_01260</name>
</gene>
<keyword evidence="1" id="KW-0732">Signal</keyword>
<accession>A0A1F5FES5</accession>
<dbReference type="Pfam" id="PF13205">
    <property type="entry name" value="Big_5"/>
    <property type="match status" value="1"/>
</dbReference>